<dbReference type="InterPro" id="IPR027417">
    <property type="entry name" value="P-loop_NTPase"/>
</dbReference>
<feature type="transmembrane region" description="Helical" evidence="17">
    <location>
        <begin position="606"/>
        <end position="629"/>
    </location>
</feature>
<keyword evidence="5 17" id="KW-0410">Iron transport</keyword>
<dbReference type="GO" id="GO:0005886">
    <property type="term" value="C:plasma membrane"/>
    <property type="evidence" value="ECO:0007669"/>
    <property type="project" value="UniProtKB-SubCell"/>
</dbReference>
<proteinExistence type="inferred from homology"/>
<keyword evidence="16" id="KW-0479">Metal-binding</keyword>
<evidence type="ECO:0000256" key="5">
    <source>
        <dbReference type="ARBA" id="ARBA00022496"/>
    </source>
</evidence>
<dbReference type="EMBL" id="QGQD01000001">
    <property type="protein sequence ID" value="TLD03045.1"/>
    <property type="molecule type" value="Genomic_DNA"/>
</dbReference>
<dbReference type="Pfam" id="PF07664">
    <property type="entry name" value="FeoB_C"/>
    <property type="match status" value="1"/>
</dbReference>
<dbReference type="STRING" id="180332.GCA_000797495_02597"/>
<dbReference type="InterPro" id="IPR041069">
    <property type="entry name" value="FeoB_Cyto"/>
</dbReference>
<evidence type="ECO:0000256" key="7">
    <source>
        <dbReference type="ARBA" id="ARBA00022692"/>
    </source>
</evidence>
<comment type="similarity">
    <text evidence="17">Belongs to the TRAFAC class TrmE-Era-EngA-EngB-Septin-like GTPase superfamily. FeoB GTPase (TC 9.A.8) family.</text>
</comment>
<evidence type="ECO:0000256" key="2">
    <source>
        <dbReference type="ARBA" id="ARBA00004429"/>
    </source>
</evidence>
<accession>A0A4U8QD39</accession>
<evidence type="ECO:0000256" key="8">
    <source>
        <dbReference type="ARBA" id="ARBA00022741"/>
    </source>
</evidence>
<feature type="binding site" evidence="16">
    <location>
        <position position="20"/>
    </location>
    <ligand>
        <name>Mg(2+)</name>
        <dbReference type="ChEBI" id="CHEBI:18420"/>
        <label>2</label>
    </ligand>
</feature>
<dbReference type="FunFam" id="3.40.50.300:FF:000426">
    <property type="entry name" value="Ferrous iron transport protein B"/>
    <property type="match status" value="1"/>
</dbReference>
<dbReference type="PANTHER" id="PTHR43185">
    <property type="entry name" value="FERROUS IRON TRANSPORT PROTEIN B"/>
    <property type="match status" value="1"/>
</dbReference>
<feature type="transmembrane region" description="Helical" evidence="17">
    <location>
        <begin position="453"/>
        <end position="473"/>
    </location>
</feature>
<keyword evidence="6" id="KW-0997">Cell inner membrane</keyword>
<keyword evidence="12 15" id="KW-0342">GTP-binding</keyword>
<feature type="transmembrane region" description="Helical" evidence="17">
    <location>
        <begin position="281"/>
        <end position="306"/>
    </location>
</feature>
<keyword evidence="4" id="KW-1003">Cell membrane</keyword>
<protein>
    <recommendedName>
        <fullName evidence="14 17">Ferrous iron transport protein B</fullName>
    </recommendedName>
</protein>
<dbReference type="NCBIfam" id="TIGR00231">
    <property type="entry name" value="small_GTP"/>
    <property type="match status" value="1"/>
</dbReference>
<dbReference type="InterPro" id="IPR050860">
    <property type="entry name" value="FeoB_GTPase"/>
</dbReference>
<comment type="function">
    <text evidence="1 17">Probable transporter of a GTP-driven Fe(2+) uptake system.</text>
</comment>
<organism evidence="19 20">
    <name type="scientific">Robinsoniella peoriensis</name>
    <dbReference type="NCBI Taxonomy" id="180332"/>
    <lineage>
        <taxon>Bacteria</taxon>
        <taxon>Bacillati</taxon>
        <taxon>Bacillota</taxon>
        <taxon>Clostridia</taxon>
        <taxon>Lachnospirales</taxon>
        <taxon>Lachnospiraceae</taxon>
        <taxon>Robinsoniella</taxon>
    </lineage>
</organism>
<evidence type="ECO:0000256" key="12">
    <source>
        <dbReference type="ARBA" id="ARBA00023134"/>
    </source>
</evidence>
<dbReference type="GO" id="GO:0046872">
    <property type="term" value="F:metal ion binding"/>
    <property type="evidence" value="ECO:0007669"/>
    <property type="project" value="UniProtKB-KW"/>
</dbReference>
<evidence type="ECO:0000256" key="15">
    <source>
        <dbReference type="PIRSR" id="PIRSR603373-1"/>
    </source>
</evidence>
<evidence type="ECO:0000256" key="17">
    <source>
        <dbReference type="RuleBase" id="RU362098"/>
    </source>
</evidence>
<evidence type="ECO:0000256" key="10">
    <source>
        <dbReference type="ARBA" id="ARBA00023004"/>
    </source>
</evidence>
<dbReference type="Pfam" id="PF17910">
    <property type="entry name" value="FeoB_Cyto"/>
    <property type="match status" value="1"/>
</dbReference>
<keyword evidence="8 15" id="KW-0547">Nucleotide-binding</keyword>
<dbReference type="Proteomes" id="UP000306509">
    <property type="component" value="Unassembled WGS sequence"/>
</dbReference>
<dbReference type="InterPro" id="IPR003373">
    <property type="entry name" value="Fe2_transport_prot-B"/>
</dbReference>
<gene>
    <name evidence="19" type="primary">feoB_1</name>
    <name evidence="19" type="ORF">DSM106044_00069</name>
</gene>
<evidence type="ECO:0000256" key="11">
    <source>
        <dbReference type="ARBA" id="ARBA00023065"/>
    </source>
</evidence>
<keyword evidence="10 17" id="KW-0408">Iron</keyword>
<dbReference type="InterPro" id="IPR005225">
    <property type="entry name" value="Small_GTP-bd"/>
</dbReference>
<dbReference type="InterPro" id="IPR011642">
    <property type="entry name" value="Gate_dom"/>
</dbReference>
<dbReference type="CDD" id="cd01879">
    <property type="entry name" value="FeoB"/>
    <property type="match status" value="1"/>
</dbReference>
<evidence type="ECO:0000256" key="1">
    <source>
        <dbReference type="ARBA" id="ARBA00003926"/>
    </source>
</evidence>
<feature type="binding site" evidence="16">
    <location>
        <position position="23"/>
    </location>
    <ligand>
        <name>Mg(2+)</name>
        <dbReference type="ChEBI" id="CHEBI:18420"/>
        <label>2</label>
    </ligand>
</feature>
<dbReference type="Pfam" id="PF02421">
    <property type="entry name" value="FeoB_N"/>
    <property type="match status" value="1"/>
</dbReference>
<evidence type="ECO:0000256" key="4">
    <source>
        <dbReference type="ARBA" id="ARBA00022475"/>
    </source>
</evidence>
<feature type="transmembrane region" description="Helical" evidence="17">
    <location>
        <begin position="423"/>
        <end position="447"/>
    </location>
</feature>
<evidence type="ECO:0000256" key="6">
    <source>
        <dbReference type="ARBA" id="ARBA00022519"/>
    </source>
</evidence>
<dbReference type="PANTHER" id="PTHR43185:SF1">
    <property type="entry name" value="FE(2+) TRANSPORTER FEOB"/>
    <property type="match status" value="1"/>
</dbReference>
<comment type="caution">
    <text evidence="19">The sequence shown here is derived from an EMBL/GenBank/DDBJ whole genome shotgun (WGS) entry which is preliminary data.</text>
</comment>
<feature type="binding site" evidence="15">
    <location>
        <begin position="114"/>
        <end position="117"/>
    </location>
    <ligand>
        <name>GTP</name>
        <dbReference type="ChEBI" id="CHEBI:37565"/>
        <label>1</label>
    </ligand>
</feature>
<feature type="transmembrane region" description="Helical" evidence="17">
    <location>
        <begin position="393"/>
        <end position="411"/>
    </location>
</feature>
<feature type="transmembrane region" description="Helical" evidence="17">
    <location>
        <begin position="677"/>
        <end position="699"/>
    </location>
</feature>
<comment type="subcellular location">
    <subcellularLocation>
        <location evidence="2">Cell inner membrane</location>
        <topology evidence="2">Multi-pass membrane protein</topology>
    </subcellularLocation>
    <subcellularLocation>
        <location evidence="17">Cell membrane</location>
        <topology evidence="17">Multi-pass membrane protein</topology>
    </subcellularLocation>
</comment>
<evidence type="ECO:0000313" key="19">
    <source>
        <dbReference type="EMBL" id="TLD03045.1"/>
    </source>
</evidence>
<keyword evidence="20" id="KW-1185">Reference proteome</keyword>
<dbReference type="InterPro" id="IPR030389">
    <property type="entry name" value="G_FEOB_dom"/>
</dbReference>
<feature type="binding site" evidence="16">
    <location>
        <position position="21"/>
    </location>
    <ligand>
        <name>Mg(2+)</name>
        <dbReference type="ChEBI" id="CHEBI:18420"/>
        <label>2</label>
    </ligand>
</feature>
<feature type="transmembrane region" description="Helical" evidence="17">
    <location>
        <begin position="649"/>
        <end position="671"/>
    </location>
</feature>
<evidence type="ECO:0000256" key="16">
    <source>
        <dbReference type="PIRSR" id="PIRSR603373-2"/>
    </source>
</evidence>
<keyword evidence="3 17" id="KW-0813">Transport</keyword>
<feature type="binding site" evidence="15">
    <location>
        <begin position="54"/>
        <end position="57"/>
    </location>
    <ligand>
        <name>GTP</name>
        <dbReference type="ChEBI" id="CHEBI:37565"/>
        <label>1</label>
    </ligand>
</feature>
<dbReference type="NCBIfam" id="TIGR00437">
    <property type="entry name" value="feoB"/>
    <property type="match status" value="1"/>
</dbReference>
<dbReference type="RefSeq" id="WP_138001468.1">
    <property type="nucleotide sequence ID" value="NZ_CAUSDN010000193.1"/>
</dbReference>
<evidence type="ECO:0000256" key="14">
    <source>
        <dbReference type="NCBIfam" id="TIGR00437"/>
    </source>
</evidence>
<name>A0A4U8QD39_9FIRM</name>
<feature type="domain" description="FeoB-type G" evidence="18">
    <location>
        <begin position="2"/>
        <end position="163"/>
    </location>
</feature>
<evidence type="ECO:0000256" key="3">
    <source>
        <dbReference type="ARBA" id="ARBA00022448"/>
    </source>
</evidence>
<feature type="transmembrane region" description="Helical" evidence="17">
    <location>
        <begin position="549"/>
        <end position="568"/>
    </location>
</feature>
<reference evidence="19 20" key="1">
    <citation type="journal article" date="2019" name="Anaerobe">
        <title>Detection of Robinsoniella peoriensis in multiple bone samples of a trauma patient.</title>
        <authorList>
            <person name="Schrottner P."/>
            <person name="Hartwich K."/>
            <person name="Bunk B."/>
            <person name="Schober I."/>
            <person name="Helbig S."/>
            <person name="Rudolph W.W."/>
            <person name="Gunzer F."/>
        </authorList>
    </citation>
    <scope>NUCLEOTIDE SEQUENCE [LARGE SCALE GENOMIC DNA]</scope>
    <source>
        <strain evidence="19 20">DSM 106044</strain>
    </source>
</reference>
<dbReference type="GO" id="GO:0015093">
    <property type="term" value="F:ferrous iron transmembrane transporter activity"/>
    <property type="evidence" value="ECO:0007669"/>
    <property type="project" value="UniProtKB-UniRule"/>
</dbReference>
<feature type="transmembrane region" description="Helical" evidence="17">
    <location>
        <begin position="518"/>
        <end position="537"/>
    </location>
</feature>
<evidence type="ECO:0000256" key="13">
    <source>
        <dbReference type="ARBA" id="ARBA00023136"/>
    </source>
</evidence>
<dbReference type="Gene3D" id="3.40.50.300">
    <property type="entry name" value="P-loop containing nucleotide triphosphate hydrolases"/>
    <property type="match status" value="1"/>
</dbReference>
<evidence type="ECO:0000256" key="9">
    <source>
        <dbReference type="ARBA" id="ARBA00022989"/>
    </source>
</evidence>
<keyword evidence="9 17" id="KW-1133">Transmembrane helix</keyword>
<evidence type="ECO:0000259" key="18">
    <source>
        <dbReference type="PROSITE" id="PS51711"/>
    </source>
</evidence>
<sequence>MAIRIALAGNPNCGKTTMFNSLTGSNQYVGNWPGVTVEKKEGKLKGHKDVIITDLPGIYSLSPYTLEEVVSRDYMLDEKPDVVINLVDATNLERNLYLTTQILELGIPVIIALNMIDLANKNGDKINVGKLSEALGCEVLETSALKGIGLDEVSNRAVALAAKQKTMTSQHKFSDKVESYLTDIEDQLPSDLPSEQVRWYSIKMFEKDPKVIEKLSLSADSSKVIKNVVEVAENEMDDDTESIITNERYEYIEKVIHNCLKKKQKGMTTSDKIDRIVTNRWLALPIFAAIMFLVYYVSVTTIGAVVTDFTNDTLFGAWIQPAVQAGLENIGAAEWLISLVVDGIIGGLAAPIGFAPQMAILFLFLSVLEDCGYMARVAFIMDRVFRRFGLSGKSFIPLLIGSGCGVPGIMATKTIENEENRKMTIMTTTFIPCGAKLPVIALIAGAIMGGAWWMAPLMYFIGIFAVVISCIMLKKTKLFAGEVSPFVIELPQYHIPDVKTVLLHVWERVWSFLKKAGTILFLCCMVMWFLGTFGFANGQFGMAASENDSLLAIIGGFIAPIFAPLGFGNWKAVASSLSGFVAKEGIVSTMGVIAGMSDAAETDATLWQTVMTFFPSAIAAFSFLVFNLLDSPCLAAISTMAKEFRSKKWTAFAIIYQNIFAYAVTLMIFQFGTAFTGGGFTVGTAVAAIILIIFLFMLFRPAYNPNKHKQASGKMARA</sequence>
<keyword evidence="11" id="KW-0406">Ion transport</keyword>
<keyword evidence="7 17" id="KW-0812">Transmembrane</keyword>
<dbReference type="InterPro" id="IPR011640">
    <property type="entry name" value="Fe2_transport_prot_B_C"/>
</dbReference>
<feature type="binding site" evidence="16">
    <location>
        <position position="24"/>
    </location>
    <ligand>
        <name>Mg(2+)</name>
        <dbReference type="ChEBI" id="CHEBI:18420"/>
        <label>2</label>
    </ligand>
</feature>
<dbReference type="AlphaFoldDB" id="A0A4U8QD39"/>
<keyword evidence="16" id="KW-0460">Magnesium</keyword>
<dbReference type="Gene3D" id="1.10.287.1770">
    <property type="match status" value="1"/>
</dbReference>
<feature type="binding site" evidence="15">
    <location>
        <begin position="9"/>
        <end position="16"/>
    </location>
    <ligand>
        <name>GTP</name>
        <dbReference type="ChEBI" id="CHEBI:37565"/>
        <label>1</label>
    </ligand>
</feature>
<dbReference type="Pfam" id="PF07670">
    <property type="entry name" value="Gate"/>
    <property type="match status" value="2"/>
</dbReference>
<dbReference type="PROSITE" id="PS51711">
    <property type="entry name" value="G_FEOB"/>
    <property type="match status" value="1"/>
</dbReference>
<feature type="binding site" evidence="15">
    <location>
        <begin position="34"/>
        <end position="38"/>
    </location>
    <ligand>
        <name>GTP</name>
        <dbReference type="ChEBI" id="CHEBI:37565"/>
        <label>1</label>
    </ligand>
</feature>
<dbReference type="GO" id="GO:0005525">
    <property type="term" value="F:GTP binding"/>
    <property type="evidence" value="ECO:0007669"/>
    <property type="project" value="UniProtKB-KW"/>
</dbReference>
<keyword evidence="13 17" id="KW-0472">Membrane</keyword>
<evidence type="ECO:0000313" key="20">
    <source>
        <dbReference type="Proteomes" id="UP000306509"/>
    </source>
</evidence>
<dbReference type="SUPFAM" id="SSF52540">
    <property type="entry name" value="P-loop containing nucleoside triphosphate hydrolases"/>
    <property type="match status" value="1"/>
</dbReference>